<keyword evidence="3" id="KW-1185">Reference proteome</keyword>
<protein>
    <submittedName>
        <fullName evidence="2">Uncharacterized protein</fullName>
    </submittedName>
</protein>
<sequence>MREKESKKAGLSFRVETHTREETRFTPTPPALLTLVHVPSTRLVLTPLKVTCLRTGRAKPRANPRV</sequence>
<dbReference type="EMBL" id="BPLR01007918">
    <property type="protein sequence ID" value="GIY20679.1"/>
    <property type="molecule type" value="Genomic_DNA"/>
</dbReference>
<dbReference type="Proteomes" id="UP001054945">
    <property type="component" value="Unassembled WGS sequence"/>
</dbReference>
<evidence type="ECO:0000256" key="1">
    <source>
        <dbReference type="SAM" id="MobiDB-lite"/>
    </source>
</evidence>
<accession>A0AAV4RJG7</accession>
<feature type="compositionally biased region" description="Basic and acidic residues" evidence="1">
    <location>
        <begin position="15"/>
        <end position="24"/>
    </location>
</feature>
<feature type="region of interest" description="Disordered" evidence="1">
    <location>
        <begin position="1"/>
        <end position="26"/>
    </location>
</feature>
<evidence type="ECO:0000313" key="3">
    <source>
        <dbReference type="Proteomes" id="UP001054945"/>
    </source>
</evidence>
<proteinExistence type="predicted"/>
<reference evidence="2 3" key="1">
    <citation type="submission" date="2021-06" db="EMBL/GenBank/DDBJ databases">
        <title>Caerostris extrusa draft genome.</title>
        <authorList>
            <person name="Kono N."/>
            <person name="Arakawa K."/>
        </authorList>
    </citation>
    <scope>NUCLEOTIDE SEQUENCE [LARGE SCALE GENOMIC DNA]</scope>
</reference>
<organism evidence="2 3">
    <name type="scientific">Caerostris extrusa</name>
    <name type="common">Bark spider</name>
    <name type="synonym">Caerostris bankana</name>
    <dbReference type="NCBI Taxonomy" id="172846"/>
    <lineage>
        <taxon>Eukaryota</taxon>
        <taxon>Metazoa</taxon>
        <taxon>Ecdysozoa</taxon>
        <taxon>Arthropoda</taxon>
        <taxon>Chelicerata</taxon>
        <taxon>Arachnida</taxon>
        <taxon>Araneae</taxon>
        <taxon>Araneomorphae</taxon>
        <taxon>Entelegynae</taxon>
        <taxon>Araneoidea</taxon>
        <taxon>Araneidae</taxon>
        <taxon>Caerostris</taxon>
    </lineage>
</organism>
<evidence type="ECO:0000313" key="2">
    <source>
        <dbReference type="EMBL" id="GIY20679.1"/>
    </source>
</evidence>
<gene>
    <name evidence="2" type="ORF">CEXT_181501</name>
</gene>
<comment type="caution">
    <text evidence="2">The sequence shown here is derived from an EMBL/GenBank/DDBJ whole genome shotgun (WGS) entry which is preliminary data.</text>
</comment>
<dbReference type="AlphaFoldDB" id="A0AAV4RJG7"/>
<name>A0AAV4RJG7_CAEEX</name>